<accession>C0NLD0</accession>
<name>C0NLD0_AJECG</name>
<proteinExistence type="predicted"/>
<dbReference type="EMBL" id="GG663367">
    <property type="protein sequence ID" value="EEH07431.1"/>
    <property type="molecule type" value="Genomic_DNA"/>
</dbReference>
<sequence length="139" mass="15804">MFDLTLGKHHSKYYKRKQAWSAKLENGTYKNKNAKPASKRQTPELKRCQQKLALHSLWLFVFGLPETQSDFDKMPQGTRTQTTYVYGGKEAFSYGILVPPLNLLSATRRHCSISLAMGRLSVVLGISEPPVTRHMVHNV</sequence>
<keyword evidence="2" id="KW-1185">Reference proteome</keyword>
<dbReference type="Proteomes" id="UP000001631">
    <property type="component" value="Unassembled WGS sequence"/>
</dbReference>
<dbReference type="InParanoid" id="C0NLD0"/>
<dbReference type="AlphaFoldDB" id="C0NLD0"/>
<evidence type="ECO:0000313" key="2">
    <source>
        <dbReference type="Proteomes" id="UP000001631"/>
    </source>
</evidence>
<gene>
    <name evidence="1" type="ORF">HCBG_04310</name>
</gene>
<protein>
    <submittedName>
        <fullName evidence="1">Uncharacterized protein</fullName>
    </submittedName>
</protein>
<reference evidence="1" key="1">
    <citation type="submission" date="2009-02" db="EMBL/GenBank/DDBJ databases">
        <title>The Genome Sequence of Ajellomyces capsulatus strain G186AR.</title>
        <authorList>
            <consortium name="The Broad Institute Genome Sequencing Platform"/>
            <person name="Champion M."/>
            <person name="Cuomo C."/>
            <person name="Ma L.-J."/>
            <person name="Henn M.R."/>
            <person name="Sil A."/>
            <person name="Goldman B."/>
            <person name="Young S.K."/>
            <person name="Kodira C.D."/>
            <person name="Zeng Q."/>
            <person name="Koehrsen M."/>
            <person name="Alvarado L."/>
            <person name="Berlin A."/>
            <person name="Borenstein D."/>
            <person name="Chen Z."/>
            <person name="Engels R."/>
            <person name="Freedman E."/>
            <person name="Gellesch M."/>
            <person name="Goldberg J."/>
            <person name="Griggs A."/>
            <person name="Gujja S."/>
            <person name="Heiman D."/>
            <person name="Hepburn T."/>
            <person name="Howarth C."/>
            <person name="Jen D."/>
            <person name="Larson L."/>
            <person name="Lewis B."/>
            <person name="Mehta T."/>
            <person name="Park D."/>
            <person name="Pearson M."/>
            <person name="Roberts A."/>
            <person name="Saif S."/>
            <person name="Shea T."/>
            <person name="Shenoy N."/>
            <person name="Sisk P."/>
            <person name="Stolte C."/>
            <person name="Sykes S."/>
            <person name="Walk T."/>
            <person name="White J."/>
            <person name="Yandava C."/>
            <person name="Klein B."/>
            <person name="McEwen J.G."/>
            <person name="Puccia R."/>
            <person name="Goldman G.H."/>
            <person name="Felipe M.S."/>
            <person name="Nino-Vega G."/>
            <person name="San-Blas G."/>
            <person name="Taylor J."/>
            <person name="Mendoza L."/>
            <person name="Galagan J."/>
            <person name="Nusbaum C."/>
            <person name="Birren B."/>
        </authorList>
    </citation>
    <scope>NUCLEOTIDE SEQUENCE</scope>
    <source>
        <strain evidence="1">G186AR</strain>
    </source>
</reference>
<dbReference type="GeneID" id="69037326"/>
<dbReference type="RefSeq" id="XP_045287912.1">
    <property type="nucleotide sequence ID" value="XM_045431359.1"/>
</dbReference>
<organism evidence="1 2">
    <name type="scientific">Ajellomyces capsulatus (strain G186AR / H82 / ATCC MYA-2454 / RMSCC 2432)</name>
    <name type="common">Darling's disease fungus</name>
    <name type="synonym">Histoplasma capsulatum</name>
    <dbReference type="NCBI Taxonomy" id="447093"/>
    <lineage>
        <taxon>Eukaryota</taxon>
        <taxon>Fungi</taxon>
        <taxon>Dikarya</taxon>
        <taxon>Ascomycota</taxon>
        <taxon>Pezizomycotina</taxon>
        <taxon>Eurotiomycetes</taxon>
        <taxon>Eurotiomycetidae</taxon>
        <taxon>Onygenales</taxon>
        <taxon>Ajellomycetaceae</taxon>
        <taxon>Histoplasma</taxon>
    </lineage>
</organism>
<dbReference type="HOGENOM" id="CLU_1844535_0_0_1"/>
<evidence type="ECO:0000313" key="1">
    <source>
        <dbReference type="EMBL" id="EEH07431.1"/>
    </source>
</evidence>